<dbReference type="InterPro" id="IPR016177">
    <property type="entry name" value="DNA-bd_dom_sf"/>
</dbReference>
<keyword evidence="5" id="KW-0539">Nucleus</keyword>
<reference evidence="8" key="1">
    <citation type="submission" date="2021-02" db="EMBL/GenBank/DDBJ databases">
        <authorList>
            <person name="Li Y."/>
            <person name="Chen Y."/>
        </authorList>
    </citation>
    <scope>NUCLEOTIDE SEQUENCE</scope>
</reference>
<evidence type="ECO:0000256" key="2">
    <source>
        <dbReference type="ARBA" id="ARBA00023015"/>
    </source>
</evidence>
<organism evidence="8">
    <name type="scientific">Camellia sinensis</name>
    <name type="common">Tea plant</name>
    <name type="synonym">Thea sinensis</name>
    <dbReference type="NCBI Taxonomy" id="4442"/>
    <lineage>
        <taxon>Eukaryota</taxon>
        <taxon>Viridiplantae</taxon>
        <taxon>Streptophyta</taxon>
        <taxon>Embryophyta</taxon>
        <taxon>Tracheophyta</taxon>
        <taxon>Spermatophyta</taxon>
        <taxon>Magnoliopsida</taxon>
        <taxon>eudicotyledons</taxon>
        <taxon>Gunneridae</taxon>
        <taxon>Pentapetalae</taxon>
        <taxon>asterids</taxon>
        <taxon>Ericales</taxon>
        <taxon>Theaceae</taxon>
        <taxon>Camellia</taxon>
    </lineage>
</organism>
<dbReference type="EMBL" id="MW587695">
    <property type="protein sequence ID" value="URX64922.1"/>
    <property type="molecule type" value="mRNA"/>
</dbReference>
<keyword evidence="4" id="KW-0804">Transcription</keyword>
<dbReference type="InterPro" id="IPR001739">
    <property type="entry name" value="Methyl_CpG_DNA-bd"/>
</dbReference>
<evidence type="ECO:0000256" key="3">
    <source>
        <dbReference type="ARBA" id="ARBA00023125"/>
    </source>
</evidence>
<evidence type="ECO:0000256" key="4">
    <source>
        <dbReference type="ARBA" id="ARBA00023163"/>
    </source>
</evidence>
<dbReference type="GO" id="GO:0003677">
    <property type="term" value="F:DNA binding"/>
    <property type="evidence" value="ECO:0007669"/>
    <property type="project" value="UniProtKB-KW"/>
</dbReference>
<evidence type="ECO:0000256" key="1">
    <source>
        <dbReference type="ARBA" id="ARBA00004123"/>
    </source>
</evidence>
<comment type="subcellular location">
    <subcellularLocation>
        <location evidence="1">Nucleus</location>
    </subcellularLocation>
</comment>
<dbReference type="PROSITE" id="PS50982">
    <property type="entry name" value="MBD"/>
    <property type="match status" value="2"/>
</dbReference>
<evidence type="ECO:0000259" key="7">
    <source>
        <dbReference type="PROSITE" id="PS50982"/>
    </source>
</evidence>
<feature type="domain" description="MBD" evidence="7">
    <location>
        <begin position="1"/>
        <end position="71"/>
    </location>
</feature>
<feature type="region of interest" description="Disordered" evidence="6">
    <location>
        <begin position="56"/>
        <end position="75"/>
    </location>
</feature>
<evidence type="ECO:0000256" key="5">
    <source>
        <dbReference type="ARBA" id="ARBA00023242"/>
    </source>
</evidence>
<feature type="compositionally biased region" description="Basic residues" evidence="6">
    <location>
        <begin position="61"/>
        <end position="70"/>
    </location>
</feature>
<dbReference type="SUPFAM" id="SSF54171">
    <property type="entry name" value="DNA-binding domain"/>
    <property type="match status" value="2"/>
</dbReference>
<dbReference type="GO" id="GO:0005634">
    <property type="term" value="C:nucleus"/>
    <property type="evidence" value="ECO:0007669"/>
    <property type="project" value="UniProtKB-SubCell"/>
</dbReference>
<dbReference type="AlphaFoldDB" id="A0A8X8M4Q2"/>
<dbReference type="PANTHER" id="PTHR34067">
    <property type="entry name" value="OS04G0193200 PROTEIN"/>
    <property type="match status" value="1"/>
</dbReference>
<dbReference type="Gene3D" id="3.30.890.10">
    <property type="entry name" value="Methyl-cpg-binding Protein 2, Chain A"/>
    <property type="match status" value="2"/>
</dbReference>
<dbReference type="PANTHER" id="PTHR34067:SF20">
    <property type="entry name" value="OS08G0206700 PROTEIN"/>
    <property type="match status" value="1"/>
</dbReference>
<sequence>MVAGKSMDCLPPGWTEHVEVKNGRKLKYYSNMETGKKFYSKQEIIRYLETGNPCRGQLQQKSKHNNRCSKSKPMPLATETNEIPEWLPPGWIMELKTRNRGPRIGRTYKCYIDPLTGSKFYSKPEVSEYLRTAKRNSRTSQQKKMEIGPVNNVQS</sequence>
<name>A0A8X8M4Q2_CAMSI</name>
<proteinExistence type="evidence at transcript level"/>
<feature type="domain" description="MBD" evidence="7">
    <location>
        <begin position="77"/>
        <end position="150"/>
    </location>
</feature>
<keyword evidence="3" id="KW-0238">DNA-binding</keyword>
<keyword evidence="2" id="KW-0805">Transcription regulation</keyword>
<accession>A0A8X8M4Q2</accession>
<gene>
    <name evidence="8" type="primary">MBD13</name>
</gene>
<evidence type="ECO:0000313" key="8">
    <source>
        <dbReference type="EMBL" id="URX64922.1"/>
    </source>
</evidence>
<protein>
    <submittedName>
        <fullName evidence="8">Methyl-CpG-binding domain protein</fullName>
    </submittedName>
</protein>
<dbReference type="Pfam" id="PF01429">
    <property type="entry name" value="MBD"/>
    <property type="match status" value="2"/>
</dbReference>
<dbReference type="InterPro" id="IPR038945">
    <property type="entry name" value="MBD13-like"/>
</dbReference>
<evidence type="ECO:0000256" key="6">
    <source>
        <dbReference type="SAM" id="MobiDB-lite"/>
    </source>
</evidence>
<feature type="region of interest" description="Disordered" evidence="6">
    <location>
        <begin position="132"/>
        <end position="155"/>
    </location>
</feature>